<comment type="caution">
    <text evidence="4">The sequence shown here is derived from an EMBL/GenBank/DDBJ whole genome shotgun (WGS) entry which is preliminary data.</text>
</comment>
<evidence type="ECO:0000313" key="4">
    <source>
        <dbReference type="EMBL" id="ORX98897.1"/>
    </source>
</evidence>
<keyword evidence="5" id="KW-1185">Reference proteome</keyword>
<dbReference type="Gene3D" id="3.40.50.720">
    <property type="entry name" value="NAD(P)-binding Rossmann-like Domain"/>
    <property type="match status" value="1"/>
</dbReference>
<protein>
    <recommendedName>
        <fullName evidence="3">NmrA-like domain-containing protein</fullName>
    </recommendedName>
</protein>
<reference evidence="4 5" key="1">
    <citation type="submission" date="2016-07" db="EMBL/GenBank/DDBJ databases">
        <title>Pervasive Adenine N6-methylation of Active Genes in Fungi.</title>
        <authorList>
            <consortium name="DOE Joint Genome Institute"/>
            <person name="Mondo S.J."/>
            <person name="Dannebaum R.O."/>
            <person name="Kuo R.C."/>
            <person name="Labutti K."/>
            <person name="Haridas S."/>
            <person name="Kuo A."/>
            <person name="Salamov A."/>
            <person name="Ahrendt S.R."/>
            <person name="Lipzen A."/>
            <person name="Sullivan W."/>
            <person name="Andreopoulos W.B."/>
            <person name="Clum A."/>
            <person name="Lindquist E."/>
            <person name="Daum C."/>
            <person name="Ramamoorthy G.K."/>
            <person name="Gryganskyi A."/>
            <person name="Culley D."/>
            <person name="Magnuson J.K."/>
            <person name="James T.Y."/>
            <person name="O'Malley M.A."/>
            <person name="Stajich J.E."/>
            <person name="Spatafora J.W."/>
            <person name="Visel A."/>
            <person name="Grigoriev I.V."/>
        </authorList>
    </citation>
    <scope>NUCLEOTIDE SEQUENCE [LARGE SCALE GENOMIC DNA]</scope>
    <source>
        <strain evidence="4 5">CBS 931.73</strain>
    </source>
</reference>
<accession>A0A1Y1YLK9</accession>
<organism evidence="4 5">
    <name type="scientific">Basidiobolus meristosporus CBS 931.73</name>
    <dbReference type="NCBI Taxonomy" id="1314790"/>
    <lineage>
        <taxon>Eukaryota</taxon>
        <taxon>Fungi</taxon>
        <taxon>Fungi incertae sedis</taxon>
        <taxon>Zoopagomycota</taxon>
        <taxon>Entomophthoromycotina</taxon>
        <taxon>Basidiobolomycetes</taxon>
        <taxon>Basidiobolales</taxon>
        <taxon>Basidiobolaceae</taxon>
        <taxon>Basidiobolus</taxon>
    </lineage>
</organism>
<evidence type="ECO:0000313" key="5">
    <source>
        <dbReference type="Proteomes" id="UP000193498"/>
    </source>
</evidence>
<dbReference type="InterPro" id="IPR051609">
    <property type="entry name" value="NmrA/Isoflavone_reductase-like"/>
</dbReference>
<dbReference type="Proteomes" id="UP000193498">
    <property type="component" value="Unassembled WGS sequence"/>
</dbReference>
<keyword evidence="1" id="KW-0521">NADP</keyword>
<feature type="domain" description="NmrA-like" evidence="3">
    <location>
        <begin position="21"/>
        <end position="124"/>
    </location>
</feature>
<evidence type="ECO:0000259" key="3">
    <source>
        <dbReference type="Pfam" id="PF05368"/>
    </source>
</evidence>
<name>A0A1Y1YLK9_9FUNG</name>
<dbReference type="SUPFAM" id="SSF51735">
    <property type="entry name" value="NAD(P)-binding Rossmann-fold domains"/>
    <property type="match status" value="1"/>
</dbReference>
<sequence>MQATTLSSKFDVSGFSRVVGKKVDIPGVRIVEGDLDDYGFLEKALTGVDIVISSFSGPGMPSQSQILSAAKQAGVRRFAPSDFGYHFSLDIKGYGKPYVHPFIETKLAIEQEIKDLELEYTIVHNGRFIDAHPETVKKWGCVRSDEFLVVRAHQSTTLINSADITIVSSDIHIRH</sequence>
<dbReference type="GO" id="GO:0016491">
    <property type="term" value="F:oxidoreductase activity"/>
    <property type="evidence" value="ECO:0007669"/>
    <property type="project" value="UniProtKB-KW"/>
</dbReference>
<dbReference type="PANTHER" id="PTHR47706">
    <property type="entry name" value="NMRA-LIKE FAMILY PROTEIN"/>
    <property type="match status" value="1"/>
</dbReference>
<dbReference type="AlphaFoldDB" id="A0A1Y1YLK9"/>
<dbReference type="InterPro" id="IPR036291">
    <property type="entry name" value="NAD(P)-bd_dom_sf"/>
</dbReference>
<dbReference type="OrthoDB" id="2433043at2759"/>
<dbReference type="EMBL" id="MCFE01000105">
    <property type="protein sequence ID" value="ORX98897.1"/>
    <property type="molecule type" value="Genomic_DNA"/>
</dbReference>
<dbReference type="InterPro" id="IPR008030">
    <property type="entry name" value="NmrA-like"/>
</dbReference>
<evidence type="ECO:0000256" key="2">
    <source>
        <dbReference type="ARBA" id="ARBA00023002"/>
    </source>
</evidence>
<dbReference type="Pfam" id="PF05368">
    <property type="entry name" value="NmrA"/>
    <property type="match status" value="1"/>
</dbReference>
<gene>
    <name evidence="4" type="ORF">K493DRAFT_348935</name>
</gene>
<evidence type="ECO:0000256" key="1">
    <source>
        <dbReference type="ARBA" id="ARBA00022857"/>
    </source>
</evidence>
<dbReference type="InParanoid" id="A0A1Y1YLK9"/>
<dbReference type="PANTHER" id="PTHR47706:SF1">
    <property type="entry name" value="CIPA-LIKE, PUTATIVE (AFU_ORTHOLOGUE AFUA_1G12460)-RELATED"/>
    <property type="match status" value="1"/>
</dbReference>
<proteinExistence type="predicted"/>
<keyword evidence="2" id="KW-0560">Oxidoreductase</keyword>